<accession>A0A242NE87</accession>
<proteinExistence type="predicted"/>
<dbReference type="Proteomes" id="UP000194977">
    <property type="component" value="Unassembled WGS sequence"/>
</dbReference>
<evidence type="ECO:0000313" key="3">
    <source>
        <dbReference type="EMBL" id="OTQ08352.1"/>
    </source>
</evidence>
<organism evidence="2 5">
    <name type="scientific">Gilliamella apicola</name>
    <dbReference type="NCBI Taxonomy" id="1196095"/>
    <lineage>
        <taxon>Bacteria</taxon>
        <taxon>Pseudomonadati</taxon>
        <taxon>Pseudomonadota</taxon>
        <taxon>Gammaproteobacteria</taxon>
        <taxon>Orbales</taxon>
        <taxon>Orbaceae</taxon>
        <taxon>Gilliamella</taxon>
    </lineage>
</organism>
<dbReference type="OrthoDB" id="1456570at2"/>
<protein>
    <recommendedName>
        <fullName evidence="1">Cysteine-rich CPCC domain-containing protein</fullName>
    </recommendedName>
</protein>
<reference evidence="4 5" key="1">
    <citation type="submission" date="2017-03" db="EMBL/GenBank/DDBJ databases">
        <title>Comparative genomics of honeybee gut symbionts reveal geographically distinct and subgroup specific antibiotic resistance.</title>
        <authorList>
            <person name="Ludvigsen J."/>
            <person name="Porcellato D."/>
            <person name="Labee-Lund T.M."/>
            <person name="Amdam G.V."/>
            <person name="Rudi K."/>
        </authorList>
    </citation>
    <scope>NUCLEOTIDE SEQUENCE [LARGE SCALE GENOMIC DNA]</scope>
    <source>
        <strain evidence="2 5">A-7-12</strain>
        <strain evidence="3 4">A-9-12</strain>
    </source>
</reference>
<dbReference type="EMBL" id="NART01000090">
    <property type="protein sequence ID" value="OTQ08352.1"/>
    <property type="molecule type" value="Genomic_DNA"/>
</dbReference>
<dbReference type="AlphaFoldDB" id="A0A242NE87"/>
<gene>
    <name evidence="3" type="ORF">B6C91_12685</name>
    <name evidence="2" type="ORF">B6D08_12650</name>
</gene>
<dbReference type="InterPro" id="IPR025983">
    <property type="entry name" value="Cys_rich_CPCC"/>
</dbReference>
<dbReference type="Pfam" id="PF14206">
    <property type="entry name" value="Cys_rich_CPCC"/>
    <property type="match status" value="1"/>
</dbReference>
<dbReference type="Proteomes" id="UP000194800">
    <property type="component" value="Unassembled WGS sequence"/>
</dbReference>
<name>A0A242NE87_9GAMM</name>
<feature type="domain" description="Cysteine-rich CPCC" evidence="1">
    <location>
        <begin position="95"/>
        <end position="127"/>
    </location>
</feature>
<evidence type="ECO:0000313" key="5">
    <source>
        <dbReference type="Proteomes" id="UP000194977"/>
    </source>
</evidence>
<keyword evidence="4" id="KW-1185">Reference proteome</keyword>
<evidence type="ECO:0000313" key="2">
    <source>
        <dbReference type="EMBL" id="OTP98033.1"/>
    </source>
</evidence>
<evidence type="ECO:0000259" key="1">
    <source>
        <dbReference type="Pfam" id="PF14206"/>
    </source>
</evidence>
<sequence>MCIEFLHSEVVNFLNYNSLFTLNLKDRTITLYEDGFIDEESTELSKKQIFNKEILYSYQISPLIKNIYLESKIKEITGNDIKIIDHPDSEITGISCISCRYIVYENFDDSIFEICPVCYWQTDTLDEHGYSRLNKAYLSNYKNTSSCKEKIKQFKDIYVRK</sequence>
<dbReference type="EMBL" id="NARP01000042">
    <property type="protein sequence ID" value="OTP98033.1"/>
    <property type="molecule type" value="Genomic_DNA"/>
</dbReference>
<dbReference type="RefSeq" id="WP_086301670.1">
    <property type="nucleotide sequence ID" value="NZ_MZNE01000021.1"/>
</dbReference>
<evidence type="ECO:0000313" key="4">
    <source>
        <dbReference type="Proteomes" id="UP000194800"/>
    </source>
</evidence>
<comment type="caution">
    <text evidence="2">The sequence shown here is derived from an EMBL/GenBank/DDBJ whole genome shotgun (WGS) entry which is preliminary data.</text>
</comment>